<dbReference type="SUPFAM" id="SSF88697">
    <property type="entry name" value="PUA domain-like"/>
    <property type="match status" value="1"/>
</dbReference>
<proteinExistence type="predicted"/>
<gene>
    <name evidence="1" type="ORF">RG47T_4737</name>
</gene>
<evidence type="ECO:0000313" key="1">
    <source>
        <dbReference type="EMBL" id="OKS89253.1"/>
    </source>
</evidence>
<protein>
    <submittedName>
        <fullName evidence="1">Uncharacterized protein</fullName>
    </submittedName>
</protein>
<sequence length="78" mass="9295">MQKVIGEFEIDIILNDGLNDLWEQTKDFAGITQDYFYEYFSQKQEGYAIKIKNVQRYLQPLCLKDEYNVSPPQSFLYV</sequence>
<dbReference type="InterPro" id="IPR015947">
    <property type="entry name" value="PUA-like_sf"/>
</dbReference>
<dbReference type="STRING" id="1302689.RG47T_4737"/>
<accession>A0A1Q6A5H7</accession>
<dbReference type="Gene3D" id="2.30.130.30">
    <property type="entry name" value="Hypothetical protein"/>
    <property type="match status" value="1"/>
</dbReference>
<evidence type="ECO:0000313" key="2">
    <source>
        <dbReference type="Proteomes" id="UP000186720"/>
    </source>
</evidence>
<dbReference type="EMBL" id="MPPL01000001">
    <property type="protein sequence ID" value="OKS89253.1"/>
    <property type="molecule type" value="Genomic_DNA"/>
</dbReference>
<comment type="caution">
    <text evidence="1">The sequence shown here is derived from an EMBL/GenBank/DDBJ whole genome shotgun (WGS) entry which is preliminary data.</text>
</comment>
<keyword evidence="2" id="KW-1185">Reference proteome</keyword>
<organism evidence="1 2">
    <name type="scientific">Mucilaginibacter polytrichastri</name>
    <dbReference type="NCBI Taxonomy" id="1302689"/>
    <lineage>
        <taxon>Bacteria</taxon>
        <taxon>Pseudomonadati</taxon>
        <taxon>Bacteroidota</taxon>
        <taxon>Sphingobacteriia</taxon>
        <taxon>Sphingobacteriales</taxon>
        <taxon>Sphingobacteriaceae</taxon>
        <taxon>Mucilaginibacter</taxon>
    </lineage>
</organism>
<dbReference type="AlphaFoldDB" id="A0A1Q6A5H7"/>
<reference evidence="1 2" key="1">
    <citation type="submission" date="2016-11" db="EMBL/GenBank/DDBJ databases">
        <title>Whole Genome Sequencing of Mucilaginibacter polytrichastri RG4-7(T) isolated from the moss sample.</title>
        <authorList>
            <person name="Li Y."/>
        </authorList>
    </citation>
    <scope>NUCLEOTIDE SEQUENCE [LARGE SCALE GENOMIC DNA]</scope>
    <source>
        <strain evidence="1 2">RG4-7</strain>
    </source>
</reference>
<dbReference type="Proteomes" id="UP000186720">
    <property type="component" value="Unassembled WGS sequence"/>
</dbReference>
<name>A0A1Q6A5H7_9SPHI</name>